<dbReference type="AlphaFoldDB" id="A0AAD1XR25"/>
<comment type="caution">
    <text evidence="1">The sequence shown here is derived from an EMBL/GenBank/DDBJ whole genome shotgun (WGS) entry which is preliminary data.</text>
</comment>
<gene>
    <name evidence="1" type="ORF">ECRASSUSDP1_LOCUS18769</name>
</gene>
<evidence type="ECO:0000313" key="2">
    <source>
        <dbReference type="Proteomes" id="UP001295684"/>
    </source>
</evidence>
<organism evidence="1 2">
    <name type="scientific">Euplotes crassus</name>
    <dbReference type="NCBI Taxonomy" id="5936"/>
    <lineage>
        <taxon>Eukaryota</taxon>
        <taxon>Sar</taxon>
        <taxon>Alveolata</taxon>
        <taxon>Ciliophora</taxon>
        <taxon>Intramacronucleata</taxon>
        <taxon>Spirotrichea</taxon>
        <taxon>Hypotrichia</taxon>
        <taxon>Euplotida</taxon>
        <taxon>Euplotidae</taxon>
        <taxon>Moneuplotes</taxon>
    </lineage>
</organism>
<dbReference type="EMBL" id="CAMPGE010019024">
    <property type="protein sequence ID" value="CAI2377385.1"/>
    <property type="molecule type" value="Genomic_DNA"/>
</dbReference>
<sequence length="258" mass="29773">MGKIYSSLRSRLITKQSSLEQQLHNELIEFNEGILKYYLEEQEGASYNSYFNFEEYADVSLCREVSTLKPVVKSLHLLSLNYVCKHSKLSSISSHCNRLLSSIKAQVMKKLYISGTLFVMQDFSPYARNIYKAMNATCNVVQFSRLRISHKEFGRILVSAPESCKLIFELCHITINHLGYLSNARVAVKSLVLFRNSITQPEEDNENFDRLVEKIAHSRLNDSLTLLTIFTDNIINDENSHIMLWTETLRGNITVRIY</sequence>
<proteinExistence type="predicted"/>
<evidence type="ECO:0000313" key="1">
    <source>
        <dbReference type="EMBL" id="CAI2377385.1"/>
    </source>
</evidence>
<reference evidence="1" key="1">
    <citation type="submission" date="2023-07" db="EMBL/GenBank/DDBJ databases">
        <authorList>
            <consortium name="AG Swart"/>
            <person name="Singh M."/>
            <person name="Singh A."/>
            <person name="Seah K."/>
            <person name="Emmerich C."/>
        </authorList>
    </citation>
    <scope>NUCLEOTIDE SEQUENCE</scope>
    <source>
        <strain evidence="1">DP1</strain>
    </source>
</reference>
<dbReference type="Proteomes" id="UP001295684">
    <property type="component" value="Unassembled WGS sequence"/>
</dbReference>
<name>A0AAD1XR25_EUPCR</name>
<keyword evidence="2" id="KW-1185">Reference proteome</keyword>
<protein>
    <submittedName>
        <fullName evidence="1">Uncharacterized protein</fullName>
    </submittedName>
</protein>
<accession>A0AAD1XR25</accession>